<dbReference type="PATRIC" id="fig|1710896.3.peg.1171"/>
<comment type="caution">
    <text evidence="1">The sequence shown here is derived from an EMBL/GenBank/DDBJ whole genome shotgun (WGS) entry which is preliminary data.</text>
</comment>
<protein>
    <submittedName>
        <fullName evidence="1">Uncharacterized protein</fullName>
    </submittedName>
</protein>
<reference evidence="1 2" key="1">
    <citation type="submission" date="2015-09" db="EMBL/GenBank/DDBJ databases">
        <title>Aphanizomenon flos-aquae WA102.</title>
        <authorList>
            <person name="Driscoll C."/>
        </authorList>
    </citation>
    <scope>NUCLEOTIDE SEQUENCE [LARGE SCALE GENOMIC DNA]</scope>
    <source>
        <strain evidence="1">WA102</strain>
    </source>
</reference>
<accession>A0A1B7X239</accession>
<feature type="non-terminal residue" evidence="1">
    <location>
        <position position="1"/>
    </location>
</feature>
<name>A0A1B7X239_APHFL</name>
<sequence length="86" mass="9356">TARVKDFIVQAGSSDTPSTATQLGSGVSLQGNKFYAPFVIANCGTYFPNLQQAVENLIDAETGDVNRIANHIHYVPTRLSSELWRS</sequence>
<organism evidence="1 2">
    <name type="scientific">Aphanizomenon flos-aquae WA102</name>
    <dbReference type="NCBI Taxonomy" id="1710896"/>
    <lineage>
        <taxon>Bacteria</taxon>
        <taxon>Bacillati</taxon>
        <taxon>Cyanobacteriota</taxon>
        <taxon>Cyanophyceae</taxon>
        <taxon>Nostocales</taxon>
        <taxon>Aphanizomenonaceae</taxon>
        <taxon>Aphanizomenon</taxon>
    </lineage>
</organism>
<evidence type="ECO:0000313" key="2">
    <source>
        <dbReference type="Proteomes" id="UP000092093"/>
    </source>
</evidence>
<dbReference type="EMBL" id="LJOW01000055">
    <property type="protein sequence ID" value="OBQ43428.1"/>
    <property type="molecule type" value="Genomic_DNA"/>
</dbReference>
<dbReference type="AlphaFoldDB" id="A0A1B7X239"/>
<proteinExistence type="predicted"/>
<evidence type="ECO:0000313" key="1">
    <source>
        <dbReference type="EMBL" id="OBQ43428.1"/>
    </source>
</evidence>
<dbReference type="Proteomes" id="UP000092093">
    <property type="component" value="Unassembled WGS sequence"/>
</dbReference>
<gene>
    <name evidence="1" type="ORF">AN484_12565</name>
</gene>